<dbReference type="HOGENOM" id="CLU_2744736_0_0_1"/>
<organism evidence="2 3">
    <name type="scientific">Populus trichocarpa</name>
    <name type="common">Western balsam poplar</name>
    <name type="synonym">Populus balsamifera subsp. trichocarpa</name>
    <dbReference type="NCBI Taxonomy" id="3694"/>
    <lineage>
        <taxon>Eukaryota</taxon>
        <taxon>Viridiplantae</taxon>
        <taxon>Streptophyta</taxon>
        <taxon>Embryophyta</taxon>
        <taxon>Tracheophyta</taxon>
        <taxon>Spermatophyta</taxon>
        <taxon>Magnoliopsida</taxon>
        <taxon>eudicotyledons</taxon>
        <taxon>Gunneridae</taxon>
        <taxon>Pentapetalae</taxon>
        <taxon>rosids</taxon>
        <taxon>fabids</taxon>
        <taxon>Malpighiales</taxon>
        <taxon>Salicaceae</taxon>
        <taxon>Saliceae</taxon>
        <taxon>Populus</taxon>
    </lineage>
</organism>
<feature type="compositionally biased region" description="Basic and acidic residues" evidence="1">
    <location>
        <begin position="40"/>
        <end position="54"/>
    </location>
</feature>
<proteinExistence type="predicted"/>
<evidence type="ECO:0000256" key="1">
    <source>
        <dbReference type="SAM" id="MobiDB-lite"/>
    </source>
</evidence>
<gene>
    <name evidence="2" type="ORF">POPTR_014G166500</name>
</gene>
<accession>B9IAS8</accession>
<dbReference type="EMBL" id="CM009303">
    <property type="protein sequence ID" value="PNT05318.1"/>
    <property type="molecule type" value="Genomic_DNA"/>
</dbReference>
<sequence>MICLCGGQASRWSPWNARLVTSRYLRAQPWAHQSIKLKQHSSEREREREREGEREQFILHSISSAMEPNCR</sequence>
<feature type="region of interest" description="Disordered" evidence="1">
    <location>
        <begin position="35"/>
        <end position="54"/>
    </location>
</feature>
<dbReference type="Proteomes" id="UP000006729">
    <property type="component" value="Chromosome 14"/>
</dbReference>
<reference evidence="2 3" key="1">
    <citation type="journal article" date="2006" name="Science">
        <title>The genome of black cottonwood, Populus trichocarpa (Torr. &amp; Gray).</title>
        <authorList>
            <person name="Tuskan G.A."/>
            <person name="Difazio S."/>
            <person name="Jansson S."/>
            <person name="Bohlmann J."/>
            <person name="Grigoriev I."/>
            <person name="Hellsten U."/>
            <person name="Putnam N."/>
            <person name="Ralph S."/>
            <person name="Rombauts S."/>
            <person name="Salamov A."/>
            <person name="Schein J."/>
            <person name="Sterck L."/>
            <person name="Aerts A."/>
            <person name="Bhalerao R.R."/>
            <person name="Bhalerao R.P."/>
            <person name="Blaudez D."/>
            <person name="Boerjan W."/>
            <person name="Brun A."/>
            <person name="Brunner A."/>
            <person name="Busov V."/>
            <person name="Campbell M."/>
            <person name="Carlson J."/>
            <person name="Chalot M."/>
            <person name="Chapman J."/>
            <person name="Chen G.L."/>
            <person name="Cooper D."/>
            <person name="Coutinho P.M."/>
            <person name="Couturier J."/>
            <person name="Covert S."/>
            <person name="Cronk Q."/>
            <person name="Cunningham R."/>
            <person name="Davis J."/>
            <person name="Degroeve S."/>
            <person name="Dejardin A."/>
            <person name="Depamphilis C."/>
            <person name="Detter J."/>
            <person name="Dirks B."/>
            <person name="Dubchak I."/>
            <person name="Duplessis S."/>
            <person name="Ehlting J."/>
            <person name="Ellis B."/>
            <person name="Gendler K."/>
            <person name="Goodstein D."/>
            <person name="Gribskov M."/>
            <person name="Grimwood J."/>
            <person name="Groover A."/>
            <person name="Gunter L."/>
            <person name="Hamberger B."/>
            <person name="Heinze B."/>
            <person name="Helariutta Y."/>
            <person name="Henrissat B."/>
            <person name="Holligan D."/>
            <person name="Holt R."/>
            <person name="Huang W."/>
            <person name="Islam-Faridi N."/>
            <person name="Jones S."/>
            <person name="Jones-Rhoades M."/>
            <person name="Jorgensen R."/>
            <person name="Joshi C."/>
            <person name="Kangasjarvi J."/>
            <person name="Karlsson J."/>
            <person name="Kelleher C."/>
            <person name="Kirkpatrick R."/>
            <person name="Kirst M."/>
            <person name="Kohler A."/>
            <person name="Kalluri U."/>
            <person name="Larimer F."/>
            <person name="Leebens-Mack J."/>
            <person name="Leple J.C."/>
            <person name="Locascio P."/>
            <person name="Lou Y."/>
            <person name="Lucas S."/>
            <person name="Martin F."/>
            <person name="Montanini B."/>
            <person name="Napoli C."/>
            <person name="Nelson D.R."/>
            <person name="Nelson C."/>
            <person name="Nieminen K."/>
            <person name="Nilsson O."/>
            <person name="Pereda V."/>
            <person name="Peter G."/>
            <person name="Philippe R."/>
            <person name="Pilate G."/>
            <person name="Poliakov A."/>
            <person name="Razumovskaya J."/>
            <person name="Richardson P."/>
            <person name="Rinaldi C."/>
            <person name="Ritland K."/>
            <person name="Rouze P."/>
            <person name="Ryaboy D."/>
            <person name="Schmutz J."/>
            <person name="Schrader J."/>
            <person name="Segerman B."/>
            <person name="Shin H."/>
            <person name="Siddiqui A."/>
            <person name="Sterky F."/>
            <person name="Terry A."/>
            <person name="Tsai C.J."/>
            <person name="Uberbacher E."/>
            <person name="Unneberg P."/>
            <person name="Vahala J."/>
            <person name="Wall K."/>
            <person name="Wessler S."/>
            <person name="Yang G."/>
            <person name="Yin T."/>
            <person name="Douglas C."/>
            <person name="Marra M."/>
            <person name="Sandberg G."/>
            <person name="Van de Peer Y."/>
            <person name="Rokhsar D."/>
        </authorList>
    </citation>
    <scope>NUCLEOTIDE SEQUENCE [LARGE SCALE GENOMIC DNA]</scope>
    <source>
        <strain evidence="3">cv. Nisqually</strain>
    </source>
</reference>
<keyword evidence="3" id="KW-1185">Reference proteome</keyword>
<protein>
    <submittedName>
        <fullName evidence="2">Uncharacterized protein</fullName>
    </submittedName>
</protein>
<dbReference type="AlphaFoldDB" id="B9IAS8"/>
<evidence type="ECO:0000313" key="3">
    <source>
        <dbReference type="Proteomes" id="UP000006729"/>
    </source>
</evidence>
<evidence type="ECO:0000313" key="2">
    <source>
        <dbReference type="EMBL" id="PNT05318.1"/>
    </source>
</evidence>
<name>B9IAS8_POPTR</name>
<dbReference type="InParanoid" id="B9IAS8"/>